<dbReference type="AlphaFoldDB" id="A0A9P5VDU7"/>
<evidence type="ECO:0000313" key="1">
    <source>
        <dbReference type="EMBL" id="KAF9154370.1"/>
    </source>
</evidence>
<protein>
    <submittedName>
        <fullName evidence="1">Uncharacterized protein</fullName>
    </submittedName>
</protein>
<dbReference type="OrthoDB" id="2442421at2759"/>
<accession>A0A9P5VDU7</accession>
<keyword evidence="2" id="KW-1185">Reference proteome</keyword>
<evidence type="ECO:0000313" key="2">
    <source>
        <dbReference type="Proteomes" id="UP000748756"/>
    </source>
</evidence>
<organism evidence="1 2">
    <name type="scientific">Linnemannia schmuckeri</name>
    <dbReference type="NCBI Taxonomy" id="64567"/>
    <lineage>
        <taxon>Eukaryota</taxon>
        <taxon>Fungi</taxon>
        <taxon>Fungi incertae sedis</taxon>
        <taxon>Mucoromycota</taxon>
        <taxon>Mortierellomycotina</taxon>
        <taxon>Mortierellomycetes</taxon>
        <taxon>Mortierellales</taxon>
        <taxon>Mortierellaceae</taxon>
        <taxon>Linnemannia</taxon>
    </lineage>
</organism>
<dbReference type="EMBL" id="JAAAUQ010000120">
    <property type="protein sequence ID" value="KAF9154370.1"/>
    <property type="molecule type" value="Genomic_DNA"/>
</dbReference>
<dbReference type="Proteomes" id="UP000748756">
    <property type="component" value="Unassembled WGS sequence"/>
</dbReference>
<sequence length="160" mass="17695">MAIVTVKLRNVHLVSAVELPSLMLSSDATLQQLVLVGSPPHQFVSRQFVDTLKSLNFCQVILFDDGSDMKQWIDQVQEFLLEGTFLTALDRVDDLRRIVPAHDDTSLDRLKASQASHLSTGAASQDASAISQRLYISSQSRISKDTNLQRAGRHPVPKAI</sequence>
<name>A0A9P5VDU7_9FUNG</name>
<comment type="caution">
    <text evidence="1">The sequence shown here is derived from an EMBL/GenBank/DDBJ whole genome shotgun (WGS) entry which is preliminary data.</text>
</comment>
<reference evidence="1" key="1">
    <citation type="journal article" date="2020" name="Fungal Divers.">
        <title>Resolving the Mortierellaceae phylogeny through synthesis of multi-gene phylogenetics and phylogenomics.</title>
        <authorList>
            <person name="Vandepol N."/>
            <person name="Liber J."/>
            <person name="Desiro A."/>
            <person name="Na H."/>
            <person name="Kennedy M."/>
            <person name="Barry K."/>
            <person name="Grigoriev I.V."/>
            <person name="Miller A.N."/>
            <person name="O'Donnell K."/>
            <person name="Stajich J.E."/>
            <person name="Bonito G."/>
        </authorList>
    </citation>
    <scope>NUCLEOTIDE SEQUENCE</scope>
    <source>
        <strain evidence="1">NRRL 6426</strain>
    </source>
</reference>
<proteinExistence type="predicted"/>
<gene>
    <name evidence="1" type="ORF">BG015_001143</name>
</gene>